<reference evidence="3" key="1">
    <citation type="submission" date="2016-02" db="EMBL/GenBank/DDBJ databases">
        <authorList>
            <person name="Rodrigo-Torres Lidia"/>
            <person name="Arahal R.David."/>
        </authorList>
    </citation>
    <scope>NUCLEOTIDE SEQUENCE [LARGE SCALE GENOMIC DNA]</scope>
    <source>
        <strain evidence="3">CECT 9029</strain>
    </source>
</reference>
<dbReference type="GO" id="GO:0003824">
    <property type="term" value="F:catalytic activity"/>
    <property type="evidence" value="ECO:0007669"/>
    <property type="project" value="UniProtKB-ARBA"/>
</dbReference>
<evidence type="ECO:0000313" key="2">
    <source>
        <dbReference type="EMBL" id="CZF78418.1"/>
    </source>
</evidence>
<feature type="domain" description="Nudix hydrolase" evidence="1">
    <location>
        <begin position="1"/>
        <end position="124"/>
    </location>
</feature>
<dbReference type="PROSITE" id="PS51462">
    <property type="entry name" value="NUDIX"/>
    <property type="match status" value="1"/>
</dbReference>
<gene>
    <name evidence="2" type="ORF">GCE9029_00824</name>
</gene>
<name>A0A128EV08_9GAMM</name>
<dbReference type="InterPro" id="IPR015797">
    <property type="entry name" value="NUDIX_hydrolase-like_dom_sf"/>
</dbReference>
<dbReference type="AlphaFoldDB" id="A0A128EV08"/>
<dbReference type="Proteomes" id="UP000071641">
    <property type="component" value="Unassembled WGS sequence"/>
</dbReference>
<evidence type="ECO:0000313" key="3">
    <source>
        <dbReference type="Proteomes" id="UP000071641"/>
    </source>
</evidence>
<sequence>MREIDGEMNLLLFKHPLAGIQLVKGTVEPFDISYESAAKRELTEESGISYVLNTTYLGSWESGYQDQFWHFVLCQVGETLPKTWCFYTQDDGGHEFQFFWHRLGDPIPNDCHKLFCDAIQKVQELIR</sequence>
<dbReference type="Gene3D" id="3.90.79.10">
    <property type="entry name" value="Nucleoside Triphosphate Pyrophosphohydrolase"/>
    <property type="match status" value="1"/>
</dbReference>
<dbReference type="SUPFAM" id="SSF55811">
    <property type="entry name" value="Nudix"/>
    <property type="match status" value="1"/>
</dbReference>
<protein>
    <recommendedName>
        <fullName evidence="1">Nudix hydrolase domain-containing protein</fullName>
    </recommendedName>
</protein>
<dbReference type="Pfam" id="PF00293">
    <property type="entry name" value="NUDIX"/>
    <property type="match status" value="1"/>
</dbReference>
<keyword evidence="3" id="KW-1185">Reference proteome</keyword>
<organism evidence="2 3">
    <name type="scientific">Grimontia celer</name>
    <dbReference type="NCBI Taxonomy" id="1796497"/>
    <lineage>
        <taxon>Bacteria</taxon>
        <taxon>Pseudomonadati</taxon>
        <taxon>Pseudomonadota</taxon>
        <taxon>Gammaproteobacteria</taxon>
        <taxon>Vibrionales</taxon>
        <taxon>Vibrionaceae</taxon>
        <taxon>Grimontia</taxon>
    </lineage>
</organism>
<evidence type="ECO:0000259" key="1">
    <source>
        <dbReference type="PROSITE" id="PS51462"/>
    </source>
</evidence>
<dbReference type="CDD" id="cd04663">
    <property type="entry name" value="NUDIX_Hydrolase"/>
    <property type="match status" value="1"/>
</dbReference>
<accession>A0A128EV08</accession>
<dbReference type="InterPro" id="IPR000086">
    <property type="entry name" value="NUDIX_hydrolase_dom"/>
</dbReference>
<proteinExistence type="predicted"/>
<dbReference type="EMBL" id="FIZX01000001">
    <property type="protein sequence ID" value="CZF78418.1"/>
    <property type="molecule type" value="Genomic_DNA"/>
</dbReference>
<dbReference type="STRING" id="1796497.GCE9029_00824"/>